<organism evidence="3 4">
    <name type="scientific">Candidatus Scalindua rubra</name>
    <dbReference type="NCBI Taxonomy" id="1872076"/>
    <lineage>
        <taxon>Bacteria</taxon>
        <taxon>Pseudomonadati</taxon>
        <taxon>Planctomycetota</taxon>
        <taxon>Candidatus Brocadiia</taxon>
        <taxon>Candidatus Brocadiales</taxon>
        <taxon>Candidatus Scalinduaceae</taxon>
        <taxon>Candidatus Scalindua</taxon>
    </lineage>
</organism>
<dbReference type="PATRIC" id="fig|1872076.5.peg.6025"/>
<dbReference type="Pfam" id="PF13635">
    <property type="entry name" value="DUF4143"/>
    <property type="match status" value="1"/>
</dbReference>
<dbReference type="PANTHER" id="PTHR43566:SF2">
    <property type="entry name" value="DUF4143 DOMAIN-CONTAINING PROTEIN"/>
    <property type="match status" value="1"/>
</dbReference>
<feature type="domain" description="DUF4143" evidence="2">
    <location>
        <begin position="176"/>
        <end position="333"/>
    </location>
</feature>
<evidence type="ECO:0000313" key="4">
    <source>
        <dbReference type="Proteomes" id="UP000094056"/>
    </source>
</evidence>
<dbReference type="EMBL" id="MAYW01000343">
    <property type="protein sequence ID" value="ODS29888.1"/>
    <property type="molecule type" value="Genomic_DNA"/>
</dbReference>
<evidence type="ECO:0000259" key="2">
    <source>
        <dbReference type="Pfam" id="PF13635"/>
    </source>
</evidence>
<dbReference type="InterPro" id="IPR025420">
    <property type="entry name" value="DUF4143"/>
</dbReference>
<evidence type="ECO:0000259" key="1">
    <source>
        <dbReference type="Pfam" id="PF13173"/>
    </source>
</evidence>
<gene>
    <name evidence="3" type="ORF">SCARUB_05010</name>
</gene>
<dbReference type="InterPro" id="IPR041682">
    <property type="entry name" value="AAA_14"/>
</dbReference>
<evidence type="ECO:0000313" key="3">
    <source>
        <dbReference type="EMBL" id="ODS29888.1"/>
    </source>
</evidence>
<sequence>MVKRKIIQILKDSIRKYPVVALLGARQVGKTTLAKVIVGKFKKPTIYLDLELTSDLSKLDEAQLFLSQYQDTLVIIDEIQRKPELFPLLRALVDQNRMPGRFLILGSASTDLLKQSSESLAGRIKYLELSPFHLAEIGASNFQKLWVRGGFPNSFLANNDTESNDWRESFISTYLERDIPQLGFRVPSIQLRRFWTMLAHNQGQLWNASQIANSLGVSAPTAKHYLNILGETFVIRELLPFFVNVGKRLVKSPKIYFRDTGILHRLLNINSFEDLQSNPIIGNSWEGFVIEEILKILPGNFAPYFYRTSAGAEIDMVLTKSNKAEVVIEAKYSLSPKLQKGFWHSIDDLKPKYKIVVYPGNETYPAKNGTIVMSIKDIPAWIRKKLLNKNSKNRVKPTLYI</sequence>
<evidence type="ECO:0008006" key="5">
    <source>
        <dbReference type="Google" id="ProtNLM"/>
    </source>
</evidence>
<dbReference type="AlphaFoldDB" id="A0A1E3X2Q4"/>
<name>A0A1E3X2Q4_9BACT</name>
<accession>A0A1E3X2Q4</accession>
<dbReference type="SUPFAM" id="SSF52540">
    <property type="entry name" value="P-loop containing nucleoside triphosphate hydrolases"/>
    <property type="match status" value="1"/>
</dbReference>
<feature type="domain" description="AAA" evidence="1">
    <location>
        <begin position="17"/>
        <end position="137"/>
    </location>
</feature>
<protein>
    <recommendedName>
        <fullName evidence="5">AAA+ ATPase domain-containing protein</fullName>
    </recommendedName>
</protein>
<dbReference type="PANTHER" id="PTHR43566">
    <property type="entry name" value="CONSERVED PROTEIN"/>
    <property type="match status" value="1"/>
</dbReference>
<dbReference type="Proteomes" id="UP000094056">
    <property type="component" value="Unassembled WGS sequence"/>
</dbReference>
<dbReference type="InterPro" id="IPR027417">
    <property type="entry name" value="P-loop_NTPase"/>
</dbReference>
<dbReference type="Pfam" id="PF13173">
    <property type="entry name" value="AAA_14"/>
    <property type="match status" value="1"/>
</dbReference>
<dbReference type="Gene3D" id="3.40.50.300">
    <property type="entry name" value="P-loop containing nucleotide triphosphate hydrolases"/>
    <property type="match status" value="1"/>
</dbReference>
<reference evidence="3 4" key="1">
    <citation type="submission" date="2016-07" db="EMBL/GenBank/DDBJ databases">
        <title>Draft genome of Scalindua rubra, obtained from a brine-seawater interface in the Red Sea, sheds light on salt adaptation in anammox bacteria.</title>
        <authorList>
            <person name="Speth D.R."/>
            <person name="Lagkouvardos I."/>
            <person name="Wang Y."/>
            <person name="Qian P.-Y."/>
            <person name="Dutilh B.E."/>
            <person name="Jetten M.S."/>
        </authorList>
    </citation>
    <scope>NUCLEOTIDE SEQUENCE [LARGE SCALE GENOMIC DNA]</scope>
    <source>
        <strain evidence="3">BSI-1</strain>
    </source>
</reference>
<comment type="caution">
    <text evidence="3">The sequence shown here is derived from an EMBL/GenBank/DDBJ whole genome shotgun (WGS) entry which is preliminary data.</text>
</comment>
<proteinExistence type="predicted"/>